<evidence type="ECO:0000313" key="3">
    <source>
        <dbReference type="Proteomes" id="UP000031549"/>
    </source>
</evidence>
<feature type="transmembrane region" description="Helical" evidence="1">
    <location>
        <begin position="93"/>
        <end position="117"/>
    </location>
</feature>
<name>A0A846HBA0_9CYAN</name>
<organism evidence="2 3">
    <name type="scientific">Hassallia byssoidea VB512170</name>
    <dbReference type="NCBI Taxonomy" id="1304833"/>
    <lineage>
        <taxon>Bacteria</taxon>
        <taxon>Bacillati</taxon>
        <taxon>Cyanobacteriota</taxon>
        <taxon>Cyanophyceae</taxon>
        <taxon>Nostocales</taxon>
        <taxon>Tolypothrichaceae</taxon>
        <taxon>Hassallia</taxon>
    </lineage>
</organism>
<dbReference type="Proteomes" id="UP000031549">
    <property type="component" value="Unassembled WGS sequence"/>
</dbReference>
<evidence type="ECO:0000256" key="1">
    <source>
        <dbReference type="SAM" id="Phobius"/>
    </source>
</evidence>
<dbReference type="RefSeq" id="WP_039747923.1">
    <property type="nucleotide sequence ID" value="NZ_JTCM02000033.1"/>
</dbReference>
<keyword evidence="3" id="KW-1185">Reference proteome</keyword>
<dbReference type="EMBL" id="JTCM02000033">
    <property type="protein sequence ID" value="NEU74019.1"/>
    <property type="molecule type" value="Genomic_DNA"/>
</dbReference>
<keyword evidence="1" id="KW-0472">Membrane</keyword>
<sequence>MNNLQPNDSSSVPESQEKSALFFIPSEDANVSSLPLILYLVPVIGFFPSLWTLYRRRGSREQLNVSRLSITLALTWLLGYILLGAGAVTGEFFSLRLLLLNSFLTSGYFLVSAWLIVRTVQGKSNRIAGFSRFANRVTNKYLS</sequence>
<feature type="transmembrane region" description="Helical" evidence="1">
    <location>
        <begin position="36"/>
        <end position="54"/>
    </location>
</feature>
<feature type="transmembrane region" description="Helical" evidence="1">
    <location>
        <begin position="66"/>
        <end position="87"/>
    </location>
</feature>
<gene>
    <name evidence="2" type="ORF">PI95_016005</name>
</gene>
<protein>
    <recommendedName>
        <fullName evidence="4">DUF4870 domain-containing protein</fullName>
    </recommendedName>
</protein>
<accession>A0A846HBA0</accession>
<keyword evidence="1" id="KW-1133">Transmembrane helix</keyword>
<proteinExistence type="predicted"/>
<dbReference type="AlphaFoldDB" id="A0A846HBA0"/>
<comment type="caution">
    <text evidence="2">The sequence shown here is derived from an EMBL/GenBank/DDBJ whole genome shotgun (WGS) entry which is preliminary data.</text>
</comment>
<reference evidence="2 3" key="1">
    <citation type="journal article" date="2015" name="Genome Announc.">
        <title>Draft Genome Sequence of Cyanobacterium Hassallia byssoidea Strain VB512170, Isolated from Monuments in India.</title>
        <authorList>
            <person name="Singh D."/>
            <person name="Chandrababunaidu M.M."/>
            <person name="Panda A."/>
            <person name="Sen D."/>
            <person name="Bhattacharyya S."/>
            <person name="Adhikary S.P."/>
            <person name="Tripathy S."/>
        </authorList>
    </citation>
    <scope>NUCLEOTIDE SEQUENCE [LARGE SCALE GENOMIC DNA]</scope>
    <source>
        <strain evidence="2 3">VB512170</strain>
    </source>
</reference>
<keyword evidence="1" id="KW-0812">Transmembrane</keyword>
<evidence type="ECO:0000313" key="2">
    <source>
        <dbReference type="EMBL" id="NEU74019.1"/>
    </source>
</evidence>
<evidence type="ECO:0008006" key="4">
    <source>
        <dbReference type="Google" id="ProtNLM"/>
    </source>
</evidence>